<feature type="compositionally biased region" description="Basic and acidic residues" evidence="1">
    <location>
        <begin position="1563"/>
        <end position="1582"/>
    </location>
</feature>
<evidence type="ECO:0000313" key="3">
    <source>
        <dbReference type="EMBL" id="KAF6730528.1"/>
    </source>
</evidence>
<evidence type="ECO:0000259" key="2">
    <source>
        <dbReference type="PROSITE" id="PS50280"/>
    </source>
</evidence>
<feature type="region of interest" description="Disordered" evidence="1">
    <location>
        <begin position="939"/>
        <end position="984"/>
    </location>
</feature>
<feature type="region of interest" description="Disordered" evidence="1">
    <location>
        <begin position="1562"/>
        <end position="1791"/>
    </location>
</feature>
<dbReference type="SUPFAM" id="SSF82199">
    <property type="entry name" value="SET domain"/>
    <property type="match status" value="2"/>
</dbReference>
<dbReference type="Gene3D" id="2.170.270.10">
    <property type="entry name" value="SET domain"/>
    <property type="match status" value="2"/>
</dbReference>
<dbReference type="InterPro" id="IPR001214">
    <property type="entry name" value="SET_dom"/>
</dbReference>
<dbReference type="EMBL" id="WKFB01000235">
    <property type="protein sequence ID" value="KAF6730528.1"/>
    <property type="molecule type" value="Genomic_DNA"/>
</dbReference>
<gene>
    <name evidence="3" type="ORF">FQA47_003811</name>
</gene>
<dbReference type="PANTHER" id="PTHR33480:SF5">
    <property type="entry name" value="SI:DKEY-51D8.9"/>
    <property type="match status" value="1"/>
</dbReference>
<evidence type="ECO:0000313" key="4">
    <source>
        <dbReference type="Proteomes" id="UP000646548"/>
    </source>
</evidence>
<reference evidence="3" key="1">
    <citation type="journal article" name="BMC Genomics">
        <title>Long-read sequencing and de novo genome assembly of marine medaka (Oryzias melastigma).</title>
        <authorList>
            <person name="Liang P."/>
            <person name="Saqib H.S.A."/>
            <person name="Ni X."/>
            <person name="Shen Y."/>
        </authorList>
    </citation>
    <scope>NUCLEOTIDE SEQUENCE</scope>
    <source>
        <strain evidence="3">Bigg-433</strain>
    </source>
</reference>
<dbReference type="InterPro" id="IPR046341">
    <property type="entry name" value="SET_dom_sf"/>
</dbReference>
<dbReference type="Proteomes" id="UP000646548">
    <property type="component" value="Unassembled WGS sequence"/>
</dbReference>
<dbReference type="PROSITE" id="PS50280">
    <property type="entry name" value="SET"/>
    <property type="match status" value="2"/>
</dbReference>
<sequence length="1791" mass="201786">MDPADMEKQKPKLTPEQDALNHIANGKDKAFLEQRFINSFKGKGVFTLKTIKRSTFVVEYRGHISRRDSRPERTRPDVLNGFLFEFSWKGEQWCVDASKEDQTLGRLVNNDHVSPNCVVRKIEFEGKPHLCLFAAEDISPGEEITYSYGAGTNPWHSETKEFSEEIEASNSNSFSSTARKTRRNVTPVSYCEISGFDSDSPSDFEFSSEFKEMMRTRRRCPSYGDRKSTEDESEEHNQTFTARNYCYVCGKGRVKLSRHFQKHAAVEPEIAEALALPKGSSERKAVLNVLRSRGNHKHNQKVLRTKRGSLKLLHCPKTKTVKTKKYVHCPYCKGMITQLDSHTHIVMCVKRKLTVAAVRRTGGTLGDAPPDDWEQKVPHGVRQILSSMKQDEITVVLQNDYALMHLAQRLLEEHGSDPSKQDSIRRRLREMGRLLFKLHKKCILKLEDAFQPKNFSKVVKVVKIMADFDVRVQAYNKPGLALKVAKSLLKVGHVFLSQSKRKKRAKSDISTFMYLCEKEWLENPPPMTISPTVRSLSTIPFTRDVQHLHRNLENLSATAVESLTAQKNSDAFISLSKLTLTQTMVLNQFSPKVSKLTLGSFQETKDQVFKHFITVNVSSETGRSVPILLTSRLVSALTLLVSKRALCGVHEDNPFLFAKPNGCATAHYNRRHLSQAIKPEHLTSVHFHKHSARIFQILCLENDELECLSKLLGYEIQTDRCYYQTPEAAVELAKIAKLLSTMEKGTLERSEGKSLEDVEIEDILEPEKQRKNPGSTGAKEDTNEFLFLLQKIEDFQLKLKAQEDALEHIKSGRDKSFLREKFIDSFKGKGVFTCESIEPSSFVVEYRGSIFAQEEGESDDTLENYLFNFSWNGTNWCVDASAEDGSLGRLVNDDQKSPTCELKKIVYEGKPRLCLFALKKISAGEEITFNYGNSSYPWRSKGKAETKTNPLELDSNDASSVPLDKTLSPSFQKESSSSNYNSSDEFICEEESNCNKVYSRSEGSSDSEKPPSLDDSDSDTKQLRLTRRNFCFVCEKPQSKISRHLKTHIAEVPEIAEVFRLRRKSKDRKRELAKLRNKGNHMHNKHVLKTRQGELRMNKKLNKSSLEAFAVCIYCKNMFRRPTLCQHMQKCPSKVSNPPAQGNSQILAAMAARLTDPECVSSDMKKFLEALREDKVGHGVLRDPYLVELAQCIFSTIKGKYRDVNIRYRIRQMGRLLLILQEKGISCFEEALKPQNFPPLLEAVKKLAGSDKESNYYRKTKADIGNSLKKLADIRYAMNVNDREAVQETEEFMKLCLMEWPMKTAAKANISGQSTIPFIQDVQVLYRFTLETVASAAETMTNFVIPPVYIALLRGIVAYMSFLNGVEIGQVTLRSFQDRRKADANENKALCEFEQILAKRTVKINVDNMKGKKITLVLTPDLLSATELLVEKRGVCGVHENNPHLFAKPSNSSLSAYNIASITTMFVSRCGAKKTESLRSVFFSKYVRTVFQILTLGNEELSQLAKLLGRDIPTQKEYYRTPEASADIARILELLSAVSSGSLESFQGKSLEEISIPDELLPVDEKSSATKTEKSEDAAQERAKKRKSSFSKKPSKRQRKRSQNEDDQTDTQNTKTGDSLEKTAAERVMDAPEEAHSRDGFEICFSKEEEDMHVDFDVNIETDGSDDEYEGNGADEADESDGGSAGPAMVRETSEGQCEKQKDASSGDHITEEKTNKDHVKKNDTDNKEAEMYGGLSSSLSKGGAKGFASASNTFTGPSAGGRSASPRHQKTEGVNSHAHRGNSPLCTGKI</sequence>
<dbReference type="PANTHER" id="PTHR33480">
    <property type="entry name" value="SET DOMAIN-CONTAINING PROTEIN-RELATED"/>
    <property type="match status" value="1"/>
</dbReference>
<organism evidence="3 4">
    <name type="scientific">Oryzias melastigma</name>
    <name type="common">Marine medaka</name>
    <dbReference type="NCBI Taxonomy" id="30732"/>
    <lineage>
        <taxon>Eukaryota</taxon>
        <taxon>Metazoa</taxon>
        <taxon>Chordata</taxon>
        <taxon>Craniata</taxon>
        <taxon>Vertebrata</taxon>
        <taxon>Euteleostomi</taxon>
        <taxon>Actinopterygii</taxon>
        <taxon>Neopterygii</taxon>
        <taxon>Teleostei</taxon>
        <taxon>Neoteleostei</taxon>
        <taxon>Acanthomorphata</taxon>
        <taxon>Ovalentaria</taxon>
        <taxon>Atherinomorphae</taxon>
        <taxon>Beloniformes</taxon>
        <taxon>Adrianichthyidae</taxon>
        <taxon>Oryziinae</taxon>
        <taxon>Oryzias</taxon>
    </lineage>
</organism>
<feature type="compositionally biased region" description="Basic residues" evidence="1">
    <location>
        <begin position="1583"/>
        <end position="1601"/>
    </location>
</feature>
<feature type="compositionally biased region" description="Basic and acidic residues" evidence="1">
    <location>
        <begin position="1692"/>
        <end position="1731"/>
    </location>
</feature>
<dbReference type="Pfam" id="PF00856">
    <property type="entry name" value="SET"/>
    <property type="match status" value="2"/>
</dbReference>
<feature type="compositionally biased region" description="Low complexity" evidence="1">
    <location>
        <begin position="1734"/>
        <end position="1752"/>
    </location>
</feature>
<feature type="compositionally biased region" description="Basic and acidic residues" evidence="1">
    <location>
        <begin position="1006"/>
        <end position="1020"/>
    </location>
</feature>
<feature type="region of interest" description="Disordered" evidence="1">
    <location>
        <begin position="758"/>
        <end position="779"/>
    </location>
</feature>
<feature type="compositionally biased region" description="Basic and acidic residues" evidence="1">
    <location>
        <begin position="1618"/>
        <end position="1647"/>
    </location>
</feature>
<comment type="caution">
    <text evidence="3">The sequence shown here is derived from an EMBL/GenBank/DDBJ whole genome shotgun (WGS) entry which is preliminary data.</text>
</comment>
<feature type="region of interest" description="Disordered" evidence="1">
    <location>
        <begin position="997"/>
        <end position="1020"/>
    </location>
</feature>
<dbReference type="GO" id="GO:0008168">
    <property type="term" value="F:methyltransferase activity"/>
    <property type="evidence" value="ECO:0007669"/>
    <property type="project" value="UniProtKB-KW"/>
</dbReference>
<accession>A0A834CES5</accession>
<dbReference type="GO" id="GO:0032259">
    <property type="term" value="P:methylation"/>
    <property type="evidence" value="ECO:0007669"/>
    <property type="project" value="UniProtKB-KW"/>
</dbReference>
<protein>
    <submittedName>
        <fullName evidence="3">Putative histone-lysine N-methyltransferase set-1</fullName>
    </submittedName>
</protein>
<keyword evidence="3" id="KW-0808">Transferase</keyword>
<feature type="domain" description="SET" evidence="2">
    <location>
        <begin position="807"/>
        <end position="932"/>
    </location>
</feature>
<dbReference type="SMART" id="SM00317">
    <property type="entry name" value="SET"/>
    <property type="match status" value="2"/>
</dbReference>
<name>A0A834CES5_ORYME</name>
<evidence type="ECO:0000256" key="1">
    <source>
        <dbReference type="SAM" id="MobiDB-lite"/>
    </source>
</evidence>
<proteinExistence type="predicted"/>
<feature type="compositionally biased region" description="Acidic residues" evidence="1">
    <location>
        <begin position="1648"/>
        <end position="1681"/>
    </location>
</feature>
<feature type="domain" description="SET" evidence="2">
    <location>
        <begin position="30"/>
        <end position="149"/>
    </location>
</feature>
<keyword evidence="3" id="KW-0489">Methyltransferase</keyword>